<dbReference type="EMBL" id="QLZR01000003">
    <property type="protein sequence ID" value="RAZ77582.1"/>
    <property type="molecule type" value="Genomic_DNA"/>
</dbReference>
<dbReference type="GO" id="GO:0080120">
    <property type="term" value="P:CAAX-box protein maturation"/>
    <property type="evidence" value="ECO:0007669"/>
    <property type="project" value="UniProtKB-ARBA"/>
</dbReference>
<dbReference type="Pfam" id="PF02517">
    <property type="entry name" value="Rce1-like"/>
    <property type="match status" value="1"/>
</dbReference>
<dbReference type="Proteomes" id="UP000251002">
    <property type="component" value="Unassembled WGS sequence"/>
</dbReference>
<sequence>MANEKNSLKDKLFKDSGTKTKGKKTKKTSLYVLLIFIAIQLSPVLFINSTYDYFIGQGMEPDMAQAATSGWLIFLAMGIGFAIALIVVFRDKKFFDIWKGKKLNIGWAILWGFFGFLLLLIGQSLAALIELAMGIDPGSENTSNLVSIAEVVPAAIFAVVLFGPVMEELVFRRVVFGSMIQTTNFWIATAVSALVFAAVHLEFTHLLLYFTTGLILAFLYKKTKSLLTPIIAHILLNGYVMLIQLNMDKINRFIERMEQLEQIQFITQIFFR</sequence>
<keyword evidence="1" id="KW-1133">Transmembrane helix</keyword>
<feature type="transmembrane region" description="Helical" evidence="1">
    <location>
        <begin position="145"/>
        <end position="166"/>
    </location>
</feature>
<keyword evidence="3" id="KW-0482">Metalloprotease</keyword>
<accession>A0A365KWL1</accession>
<dbReference type="GO" id="GO:0004175">
    <property type="term" value="F:endopeptidase activity"/>
    <property type="evidence" value="ECO:0007669"/>
    <property type="project" value="UniProtKB-ARBA"/>
</dbReference>
<feature type="transmembrane region" description="Helical" evidence="1">
    <location>
        <begin position="226"/>
        <end position="247"/>
    </location>
</feature>
<evidence type="ECO:0000259" key="2">
    <source>
        <dbReference type="Pfam" id="PF02517"/>
    </source>
</evidence>
<dbReference type="PANTHER" id="PTHR36435:SF6">
    <property type="entry name" value="ABORTIVE INFECTION PROTEIN"/>
    <property type="match status" value="1"/>
</dbReference>
<evidence type="ECO:0000256" key="1">
    <source>
        <dbReference type="SAM" id="Phobius"/>
    </source>
</evidence>
<dbReference type="InterPro" id="IPR052710">
    <property type="entry name" value="CAAX_protease"/>
</dbReference>
<protein>
    <submittedName>
        <fullName evidence="3">CPBP family intramembrane metalloprotease</fullName>
    </submittedName>
</protein>
<dbReference type="InterPro" id="IPR003675">
    <property type="entry name" value="Rce1/LyrA-like_dom"/>
</dbReference>
<feature type="transmembrane region" description="Helical" evidence="1">
    <location>
        <begin position="187"/>
        <end position="220"/>
    </location>
</feature>
<evidence type="ECO:0000313" key="4">
    <source>
        <dbReference type="Proteomes" id="UP000251002"/>
    </source>
</evidence>
<comment type="caution">
    <text evidence="3">The sequence shown here is derived from an EMBL/GenBank/DDBJ whole genome shotgun (WGS) entry which is preliminary data.</text>
</comment>
<dbReference type="PANTHER" id="PTHR36435">
    <property type="entry name" value="SLR1288 PROTEIN"/>
    <property type="match status" value="1"/>
</dbReference>
<keyword evidence="3" id="KW-0645">Protease</keyword>
<keyword evidence="1" id="KW-0812">Transmembrane</keyword>
<dbReference type="RefSeq" id="WP_112223309.1">
    <property type="nucleotide sequence ID" value="NZ_CP047673.1"/>
</dbReference>
<feature type="transmembrane region" description="Helical" evidence="1">
    <location>
        <begin position="71"/>
        <end position="89"/>
    </location>
</feature>
<reference evidence="3 4" key="1">
    <citation type="submission" date="2018-06" db="EMBL/GenBank/DDBJ databases">
        <title>The draft genome sequences of strains SCU63 and S1.</title>
        <authorList>
            <person name="Gan L."/>
        </authorList>
    </citation>
    <scope>NUCLEOTIDE SEQUENCE [LARGE SCALE GENOMIC DNA]</scope>
    <source>
        <strain evidence="3 4">SCU63</strain>
    </source>
</reference>
<feature type="transmembrane region" description="Helical" evidence="1">
    <location>
        <begin position="30"/>
        <end position="51"/>
    </location>
</feature>
<proteinExistence type="predicted"/>
<feature type="domain" description="CAAX prenyl protease 2/Lysostaphin resistance protein A-like" evidence="2">
    <location>
        <begin position="154"/>
        <end position="238"/>
    </location>
</feature>
<organism evidence="3 4">
    <name type="scientific">Planococcus halotolerans</name>
    <dbReference type="NCBI Taxonomy" id="2233542"/>
    <lineage>
        <taxon>Bacteria</taxon>
        <taxon>Bacillati</taxon>
        <taxon>Bacillota</taxon>
        <taxon>Bacilli</taxon>
        <taxon>Bacillales</taxon>
        <taxon>Caryophanaceae</taxon>
        <taxon>Planococcus</taxon>
    </lineage>
</organism>
<evidence type="ECO:0000313" key="3">
    <source>
        <dbReference type="EMBL" id="RAZ77582.1"/>
    </source>
</evidence>
<dbReference type="GO" id="GO:0006508">
    <property type="term" value="P:proteolysis"/>
    <property type="evidence" value="ECO:0007669"/>
    <property type="project" value="UniProtKB-KW"/>
</dbReference>
<feature type="transmembrane region" description="Helical" evidence="1">
    <location>
        <begin position="109"/>
        <end position="133"/>
    </location>
</feature>
<gene>
    <name evidence="3" type="ORF">DP120_08840</name>
</gene>
<keyword evidence="3" id="KW-0378">Hydrolase</keyword>
<keyword evidence="4" id="KW-1185">Reference proteome</keyword>
<name>A0A365KWL1_9BACL</name>
<dbReference type="AlphaFoldDB" id="A0A365KWL1"/>
<dbReference type="GO" id="GO:0008237">
    <property type="term" value="F:metallopeptidase activity"/>
    <property type="evidence" value="ECO:0007669"/>
    <property type="project" value="UniProtKB-KW"/>
</dbReference>
<keyword evidence="1" id="KW-0472">Membrane</keyword>